<evidence type="ECO:0000313" key="2">
    <source>
        <dbReference type="Proteomes" id="UP000036923"/>
    </source>
</evidence>
<keyword evidence="2" id="KW-1185">Reference proteome</keyword>
<proteinExistence type="predicted"/>
<organism evidence="1 2">
    <name type="scientific">Pseudobacteroides cellulosolvens ATCC 35603 = DSM 2933</name>
    <dbReference type="NCBI Taxonomy" id="398512"/>
    <lineage>
        <taxon>Bacteria</taxon>
        <taxon>Bacillati</taxon>
        <taxon>Bacillota</taxon>
        <taxon>Clostridia</taxon>
        <taxon>Eubacteriales</taxon>
        <taxon>Oscillospiraceae</taxon>
        <taxon>Pseudobacteroides</taxon>
    </lineage>
</organism>
<comment type="caution">
    <text evidence="1">The sequence shown here is derived from an EMBL/GenBank/DDBJ whole genome shotgun (WGS) entry which is preliminary data.</text>
</comment>
<sequence length="34" mass="3875">MANQSIPPIPPIPPPEPKKTFVQIVLETFKKIFQ</sequence>
<dbReference type="Proteomes" id="UP000036923">
    <property type="component" value="Unassembled WGS sequence"/>
</dbReference>
<accession>A0A0L6JLQ1</accession>
<dbReference type="EMBL" id="LGTC01000001">
    <property type="protein sequence ID" value="KNY26312.1"/>
    <property type="molecule type" value="Genomic_DNA"/>
</dbReference>
<reference evidence="2" key="1">
    <citation type="submission" date="2015-07" db="EMBL/GenBank/DDBJ databases">
        <title>Near-Complete Genome Sequence of the Cellulolytic Bacterium Bacteroides (Pseudobacteroides) cellulosolvens ATCC 35603.</title>
        <authorList>
            <person name="Dassa B."/>
            <person name="Utturkar S.M."/>
            <person name="Klingeman D.M."/>
            <person name="Hurt R.A."/>
            <person name="Keller M."/>
            <person name="Xu J."/>
            <person name="Reddy Y.H.K."/>
            <person name="Borovok I."/>
            <person name="Grinberg I.R."/>
            <person name="Lamed R."/>
            <person name="Zhivin O."/>
            <person name="Bayer E.A."/>
            <person name="Brown S.D."/>
        </authorList>
    </citation>
    <scope>NUCLEOTIDE SEQUENCE [LARGE SCALE GENOMIC DNA]</scope>
    <source>
        <strain evidence="2">DSM 2933</strain>
    </source>
</reference>
<name>A0A0L6JLQ1_9FIRM</name>
<gene>
    <name evidence="1" type="ORF">Bccel_1574</name>
</gene>
<dbReference type="AlphaFoldDB" id="A0A0L6JLQ1"/>
<evidence type="ECO:0000313" key="1">
    <source>
        <dbReference type="EMBL" id="KNY26312.1"/>
    </source>
</evidence>
<protein>
    <submittedName>
        <fullName evidence="1">Uncharacterized protein</fullName>
    </submittedName>
</protein>